<proteinExistence type="predicted"/>
<name>A0A1Z4C017_9GAMM</name>
<dbReference type="PANTHER" id="PTHR34606:SF4">
    <property type="entry name" value="OUTER MEMBRANE LIPOPROTEIN DOLP"/>
    <property type="match status" value="1"/>
</dbReference>
<gene>
    <name evidence="4" type="ORF">AADEFJLK_03896</name>
    <name evidence="3" type="ORF">CEK71_12695</name>
</gene>
<dbReference type="EMBL" id="CP022129">
    <property type="protein sequence ID" value="ASF46862.1"/>
    <property type="molecule type" value="Genomic_DNA"/>
</dbReference>
<evidence type="ECO:0000313" key="4">
    <source>
        <dbReference type="EMBL" id="POZ50312.1"/>
    </source>
</evidence>
<organism evidence="3 5">
    <name type="scientific">Methylovulum psychrotolerans</name>
    <dbReference type="NCBI Taxonomy" id="1704499"/>
    <lineage>
        <taxon>Bacteria</taxon>
        <taxon>Pseudomonadati</taxon>
        <taxon>Pseudomonadota</taxon>
        <taxon>Gammaproteobacteria</taxon>
        <taxon>Methylococcales</taxon>
        <taxon>Methylococcaceae</taxon>
        <taxon>Methylovulum</taxon>
    </lineage>
</organism>
<dbReference type="InterPro" id="IPR007055">
    <property type="entry name" value="BON_dom"/>
</dbReference>
<dbReference type="OrthoDB" id="9783990at2"/>
<protein>
    <submittedName>
        <fullName evidence="4">BON domain-containing protein</fullName>
    </submittedName>
</protein>
<dbReference type="Pfam" id="PF04972">
    <property type="entry name" value="BON"/>
    <property type="match status" value="2"/>
</dbReference>
<dbReference type="Gene3D" id="3.30.1340.30">
    <property type="match status" value="1"/>
</dbReference>
<dbReference type="InterPro" id="IPR051686">
    <property type="entry name" value="Lipoprotein_DolP"/>
</dbReference>
<keyword evidence="1" id="KW-0732">Signal</keyword>
<dbReference type="PROSITE" id="PS50914">
    <property type="entry name" value="BON"/>
    <property type="match status" value="1"/>
</dbReference>
<evidence type="ECO:0000313" key="5">
    <source>
        <dbReference type="Proteomes" id="UP000197019"/>
    </source>
</evidence>
<feature type="chain" id="PRO_5033751951" evidence="1">
    <location>
        <begin position="21"/>
        <end position="191"/>
    </location>
</feature>
<dbReference type="RefSeq" id="WP_088619734.1">
    <property type="nucleotide sequence ID" value="NZ_CP022129.1"/>
</dbReference>
<reference evidence="4 6" key="2">
    <citation type="submission" date="2017-11" db="EMBL/GenBank/DDBJ databases">
        <title>Draft Genome Sequence of Methylobacter psychrotolerans Sph1T, an Obligate Methanotroph from Low-Temperature Environments.</title>
        <authorList>
            <person name="Oshkin I.Y."/>
            <person name="Miroshnikov K."/>
            <person name="Belova S.E."/>
            <person name="Korzhenkov A."/>
            <person name="Toshchakov S.V."/>
            <person name="Dedysh S.N."/>
        </authorList>
    </citation>
    <scope>NUCLEOTIDE SEQUENCE [LARGE SCALE GENOMIC DNA]</scope>
    <source>
        <strain evidence="4 6">Sph1</strain>
    </source>
</reference>
<dbReference type="PANTHER" id="PTHR34606">
    <property type="entry name" value="BON DOMAIN-CONTAINING PROTEIN"/>
    <property type="match status" value="1"/>
</dbReference>
<keyword evidence="5" id="KW-1185">Reference proteome</keyword>
<dbReference type="Proteomes" id="UP000237423">
    <property type="component" value="Unassembled WGS sequence"/>
</dbReference>
<feature type="domain" description="BON" evidence="2">
    <location>
        <begin position="43"/>
        <end position="112"/>
    </location>
</feature>
<dbReference type="KEGG" id="mpsy:CEK71_12695"/>
<sequence>MNKYLLLLTGLLILNGCVTAPIDESEITRELAQGRRSRAQIITDRSIEADSLDELSGDKELLAQTHINVHAFNGAALLTGEAPSEALRAKAVNLVRSVDDVKIVYNKITIAPPSDLSSRANDAQLAANVRAALDKIRTLNGFSPTMVKAYTEQGVVYLMGKVHRNEGTVVINLVRYQPNVKQIITVFEYLD</sequence>
<dbReference type="Proteomes" id="UP000197019">
    <property type="component" value="Chromosome"/>
</dbReference>
<reference evidence="3 5" key="1">
    <citation type="submission" date="2017-06" db="EMBL/GenBank/DDBJ databases">
        <title>Genome Sequencing of the methanotroph Methylovulum psychrotolerants str. HV10-M2 isolated from a high-altitude environment.</title>
        <authorList>
            <person name="Mateos-Rivera A."/>
        </authorList>
    </citation>
    <scope>NUCLEOTIDE SEQUENCE [LARGE SCALE GENOMIC DNA]</scope>
    <source>
        <strain evidence="3 5">HV10_M2</strain>
    </source>
</reference>
<evidence type="ECO:0000313" key="6">
    <source>
        <dbReference type="Proteomes" id="UP000237423"/>
    </source>
</evidence>
<dbReference type="EMBL" id="PGFZ01000012">
    <property type="protein sequence ID" value="POZ50312.1"/>
    <property type="molecule type" value="Genomic_DNA"/>
</dbReference>
<accession>A0A1Z4C017</accession>
<feature type="signal peptide" evidence="1">
    <location>
        <begin position="1"/>
        <end position="20"/>
    </location>
</feature>
<evidence type="ECO:0000256" key="1">
    <source>
        <dbReference type="SAM" id="SignalP"/>
    </source>
</evidence>
<evidence type="ECO:0000313" key="3">
    <source>
        <dbReference type="EMBL" id="ASF46862.1"/>
    </source>
</evidence>
<evidence type="ECO:0000259" key="2">
    <source>
        <dbReference type="PROSITE" id="PS50914"/>
    </source>
</evidence>
<dbReference type="AlphaFoldDB" id="A0A1Z4C017"/>